<accession>A0AA95SMM3</accession>
<sequence>MDFQEFLVYLVITLLMNPLLLVLGLPFILLGKLFHHFGALWFKDGPRFALACGIAALGIAPAYDEHRMPTPIYTWLMGWDIAGEASQLSLTAMLVSFAITWAIVWAKAHKLAKKH</sequence>
<dbReference type="EMBL" id="CP116346">
    <property type="protein sequence ID" value="WIT11572.1"/>
    <property type="molecule type" value="Genomic_DNA"/>
</dbReference>
<keyword evidence="3" id="KW-1185">Reference proteome</keyword>
<proteinExistence type="predicted"/>
<dbReference type="Proteomes" id="UP001177769">
    <property type="component" value="Chromosome"/>
</dbReference>
<gene>
    <name evidence="2" type="ORF">PFX98_22205</name>
</gene>
<feature type="transmembrane region" description="Helical" evidence="1">
    <location>
        <begin position="85"/>
        <end position="106"/>
    </location>
</feature>
<name>A0AA95SMM3_9BURK</name>
<keyword evidence="1" id="KW-1133">Transmembrane helix</keyword>
<evidence type="ECO:0000313" key="3">
    <source>
        <dbReference type="Proteomes" id="UP001177769"/>
    </source>
</evidence>
<dbReference type="KEGG" id="pais:PFX98_22205"/>
<keyword evidence="1" id="KW-0812">Transmembrane</keyword>
<feature type="transmembrane region" description="Helical" evidence="1">
    <location>
        <begin position="6"/>
        <end position="34"/>
    </location>
</feature>
<evidence type="ECO:0000313" key="2">
    <source>
        <dbReference type="EMBL" id="WIT11572.1"/>
    </source>
</evidence>
<organism evidence="2 3">
    <name type="scientific">Paucibacter sediminis</name>
    <dbReference type="NCBI Taxonomy" id="3019553"/>
    <lineage>
        <taxon>Bacteria</taxon>
        <taxon>Pseudomonadati</taxon>
        <taxon>Pseudomonadota</taxon>
        <taxon>Betaproteobacteria</taxon>
        <taxon>Burkholderiales</taxon>
        <taxon>Sphaerotilaceae</taxon>
        <taxon>Roseateles</taxon>
    </lineage>
</organism>
<protein>
    <submittedName>
        <fullName evidence="2">Uncharacterized protein</fullName>
    </submittedName>
</protein>
<dbReference type="AlphaFoldDB" id="A0AA95SMM3"/>
<keyword evidence="1" id="KW-0472">Membrane</keyword>
<reference evidence="2" key="1">
    <citation type="submission" date="2023-01" db="EMBL/GenBank/DDBJ databases">
        <title>Whole genome sequence of Paucibacter sp. S2-9 isolated from pond sediment.</title>
        <authorList>
            <person name="Jung J.Y."/>
        </authorList>
    </citation>
    <scope>NUCLEOTIDE SEQUENCE</scope>
    <source>
        <strain evidence="2">S2-9</strain>
    </source>
</reference>
<evidence type="ECO:0000256" key="1">
    <source>
        <dbReference type="SAM" id="Phobius"/>
    </source>
</evidence>